<dbReference type="PIRSF" id="PIRSF000808">
    <property type="entry name" value="GalT"/>
    <property type="match status" value="1"/>
</dbReference>
<dbReference type="InterPro" id="IPR005849">
    <property type="entry name" value="GalP_Utransf_N"/>
</dbReference>
<evidence type="ECO:0000256" key="11">
    <source>
        <dbReference type="ARBA" id="ARBA00023144"/>
    </source>
</evidence>
<comment type="pathway">
    <text evidence="3 14">Carbohydrate metabolism; galactose metabolism.</text>
</comment>
<dbReference type="NCBIfam" id="TIGR00209">
    <property type="entry name" value="galT_1"/>
    <property type="match status" value="1"/>
</dbReference>
<keyword evidence="8 14" id="KW-0548">Nucleotidyltransferase</keyword>
<comment type="catalytic activity">
    <reaction evidence="1 14">
        <text>alpha-D-galactose 1-phosphate + UDP-alpha-D-glucose = alpha-D-glucose 1-phosphate + UDP-alpha-D-galactose</text>
        <dbReference type="Rhea" id="RHEA:13989"/>
        <dbReference type="ChEBI" id="CHEBI:58336"/>
        <dbReference type="ChEBI" id="CHEBI:58601"/>
        <dbReference type="ChEBI" id="CHEBI:58885"/>
        <dbReference type="ChEBI" id="CHEBI:66914"/>
        <dbReference type="EC" id="2.7.7.12"/>
    </reaction>
</comment>
<dbReference type="RefSeq" id="WP_281913304.1">
    <property type="nucleotide sequence ID" value="NZ_AP026966.1"/>
</dbReference>
<dbReference type="PANTHER" id="PTHR11943:SF1">
    <property type="entry name" value="GALACTOSE-1-PHOSPHATE URIDYLYLTRANSFERASE"/>
    <property type="match status" value="1"/>
</dbReference>
<evidence type="ECO:0000256" key="10">
    <source>
        <dbReference type="ARBA" id="ARBA00022833"/>
    </source>
</evidence>
<evidence type="ECO:0000313" key="18">
    <source>
        <dbReference type="Proteomes" id="UP001163336"/>
    </source>
</evidence>
<evidence type="ECO:0000256" key="7">
    <source>
        <dbReference type="ARBA" id="ARBA00022679"/>
    </source>
</evidence>
<dbReference type="Pfam" id="PF01087">
    <property type="entry name" value="GalP_UDP_transf"/>
    <property type="match status" value="1"/>
</dbReference>
<evidence type="ECO:0000256" key="2">
    <source>
        <dbReference type="ARBA" id="ARBA00001947"/>
    </source>
</evidence>
<feature type="domain" description="Galactose-1-phosphate uridyl transferase N-terminal" evidence="15">
    <location>
        <begin position="38"/>
        <end position="194"/>
    </location>
</feature>
<dbReference type="GO" id="GO:0016779">
    <property type="term" value="F:nucleotidyltransferase activity"/>
    <property type="evidence" value="ECO:0007669"/>
    <property type="project" value="UniProtKB-KW"/>
</dbReference>
<dbReference type="SUPFAM" id="SSF54197">
    <property type="entry name" value="HIT-like"/>
    <property type="match status" value="2"/>
</dbReference>
<protein>
    <recommendedName>
        <fullName evidence="6 13">Galactose-1-phosphate uridylyltransferase</fullName>
        <ecNumber evidence="5 13">2.7.7.12</ecNumber>
    </recommendedName>
</protein>
<feature type="domain" description="Galactose-1-phosphate uridyl transferase C-terminal" evidence="16">
    <location>
        <begin position="203"/>
        <end position="356"/>
    </location>
</feature>
<dbReference type="EC" id="2.7.7.12" evidence="5 13"/>
<evidence type="ECO:0000313" key="17">
    <source>
        <dbReference type="EMBL" id="BDT57971.1"/>
    </source>
</evidence>
<dbReference type="InterPro" id="IPR019779">
    <property type="entry name" value="GalP_UDPtransf1_His-AS"/>
</dbReference>
<dbReference type="PROSITE" id="PS00117">
    <property type="entry name" value="GAL_P_UDP_TRANSF_I"/>
    <property type="match status" value="1"/>
</dbReference>
<dbReference type="PANTHER" id="PTHR11943">
    <property type="entry name" value="GALACTOSE-1-PHOSPHATE URIDYLYLTRANSFERASE"/>
    <property type="match status" value="1"/>
</dbReference>
<evidence type="ECO:0000256" key="6">
    <source>
        <dbReference type="ARBA" id="ARBA00016340"/>
    </source>
</evidence>
<evidence type="ECO:0000259" key="15">
    <source>
        <dbReference type="Pfam" id="PF01087"/>
    </source>
</evidence>
<evidence type="ECO:0000256" key="9">
    <source>
        <dbReference type="ARBA" id="ARBA00022723"/>
    </source>
</evidence>
<evidence type="ECO:0000256" key="8">
    <source>
        <dbReference type="ARBA" id="ARBA00022695"/>
    </source>
</evidence>
<keyword evidence="18" id="KW-1185">Reference proteome</keyword>
<keyword evidence="11 14" id="KW-0299">Galactose metabolism</keyword>
<evidence type="ECO:0000256" key="12">
    <source>
        <dbReference type="ARBA" id="ARBA00023277"/>
    </source>
</evidence>
<accession>A0ABM8C443</accession>
<evidence type="ECO:0000256" key="14">
    <source>
        <dbReference type="RuleBase" id="RU000506"/>
    </source>
</evidence>
<dbReference type="Gene3D" id="3.30.428.10">
    <property type="entry name" value="HIT-like"/>
    <property type="match status" value="2"/>
</dbReference>
<dbReference type="InterPro" id="IPR036265">
    <property type="entry name" value="HIT-like_sf"/>
</dbReference>
<evidence type="ECO:0000256" key="5">
    <source>
        <dbReference type="ARBA" id="ARBA00012384"/>
    </source>
</evidence>
<dbReference type="Proteomes" id="UP001163336">
    <property type="component" value="Chromosome"/>
</dbReference>
<reference evidence="17" key="1">
    <citation type="submission" date="2022-11" db="EMBL/GenBank/DDBJ databases">
        <title>Isolation and characterization of PLA-degrading bacterium Massilia sp. from Antarctic soil.</title>
        <authorList>
            <person name="Sato K."/>
            <person name="Gomez-Fuentes C."/>
            <person name="Ahmad S.A."/>
            <person name="Zulkharnain A."/>
        </authorList>
    </citation>
    <scope>NUCLEOTIDE SEQUENCE</scope>
    <source>
        <strain evidence="17">N-3</strain>
    </source>
</reference>
<comment type="similarity">
    <text evidence="4 14">Belongs to the galactose-1-phosphate uridylyltransferase type 1 family.</text>
</comment>
<evidence type="ECO:0000256" key="1">
    <source>
        <dbReference type="ARBA" id="ARBA00001107"/>
    </source>
</evidence>
<dbReference type="EMBL" id="AP026966">
    <property type="protein sequence ID" value="BDT57971.1"/>
    <property type="molecule type" value="Genomic_DNA"/>
</dbReference>
<evidence type="ECO:0000256" key="13">
    <source>
        <dbReference type="NCBIfam" id="TIGR00209"/>
    </source>
</evidence>
<evidence type="ECO:0000259" key="16">
    <source>
        <dbReference type="Pfam" id="PF02744"/>
    </source>
</evidence>
<evidence type="ECO:0000256" key="4">
    <source>
        <dbReference type="ARBA" id="ARBA00010951"/>
    </source>
</evidence>
<comment type="cofactor">
    <cofactor evidence="2">
        <name>Zn(2+)</name>
        <dbReference type="ChEBI" id="CHEBI:29105"/>
    </cofactor>
</comment>
<keyword evidence="12 14" id="KW-0119">Carbohydrate metabolism</keyword>
<gene>
    <name evidence="17" type="ORF">MasN3_14650</name>
</gene>
<dbReference type="InterPro" id="IPR001937">
    <property type="entry name" value="GalP_UDPtransf1"/>
</dbReference>
<organism evidence="17 18">
    <name type="scientific">Massilia varians</name>
    <dbReference type="NCBI Taxonomy" id="457921"/>
    <lineage>
        <taxon>Bacteria</taxon>
        <taxon>Pseudomonadati</taxon>
        <taxon>Pseudomonadota</taxon>
        <taxon>Betaproteobacteria</taxon>
        <taxon>Burkholderiales</taxon>
        <taxon>Oxalobacteraceae</taxon>
        <taxon>Telluria group</taxon>
        <taxon>Massilia</taxon>
    </lineage>
</organism>
<keyword evidence="10" id="KW-0862">Zinc</keyword>
<proteinExistence type="inferred from homology"/>
<dbReference type="Pfam" id="PF02744">
    <property type="entry name" value="GalP_UDP_tr_C"/>
    <property type="match status" value="1"/>
</dbReference>
<name>A0ABM8C443_9BURK</name>
<evidence type="ECO:0000256" key="3">
    <source>
        <dbReference type="ARBA" id="ARBA00004947"/>
    </source>
</evidence>
<keyword evidence="7 14" id="KW-0808">Transferase</keyword>
<keyword evidence="9 14" id="KW-0479">Metal-binding</keyword>
<sequence length="371" mass="41953">MHSKDLKKPDGRNLTLYSNHPIPEGIVAPSPFLEPQHANPHLRWHPLRGEWVSYAAFRQNRTYQPPPQYNPLAPMSDPQHPTEMPAGDYEIAVFDNRFPSLALESHEPPSVTVPTAPANGHCEVVVFTQDPQSSLSSLPLSRIELLLSVWGDRTTRIGRRQHIHYVLPFENRGAEVGVTLHHPHGQIYAYPFVPAVPARMLAQEREYFLQHGTSLLCDMARVEAADGKRVLYHDDYAIAFVPACARYPYEVWVMPTAPCQDFAALTPPQRESLARALKTVLLKFDTLWNRPFPYLMAWYQAPTDGAAHPETQLHAQFYPPYRTRDRLKYLAGTELAAGMFAMDVLPETTAYELQQVEVSLDDSGEPAEVRA</sequence>
<dbReference type="InterPro" id="IPR005850">
    <property type="entry name" value="GalP_Utransf_C"/>
</dbReference>